<sequence length="54" mass="6329">MPLTIHIFKIRVRVRKVMGKFYCTLRDLDLTNAYVGNMPSTHVGKQEPAKRRKL</sequence>
<dbReference type="AlphaFoldDB" id="A0A9D4E234"/>
<reference evidence="1" key="2">
    <citation type="submission" date="2020-11" db="EMBL/GenBank/DDBJ databases">
        <authorList>
            <person name="McCartney M.A."/>
            <person name="Auch B."/>
            <person name="Kono T."/>
            <person name="Mallez S."/>
            <person name="Becker A."/>
            <person name="Gohl D.M."/>
            <person name="Silverstein K.A.T."/>
            <person name="Koren S."/>
            <person name="Bechman K.B."/>
            <person name="Herman A."/>
            <person name="Abrahante J.E."/>
            <person name="Garbe J."/>
        </authorList>
    </citation>
    <scope>NUCLEOTIDE SEQUENCE</scope>
    <source>
        <strain evidence="1">Duluth1</strain>
        <tissue evidence="1">Whole animal</tissue>
    </source>
</reference>
<evidence type="ECO:0000313" key="1">
    <source>
        <dbReference type="EMBL" id="KAH3771698.1"/>
    </source>
</evidence>
<gene>
    <name evidence="1" type="ORF">DPMN_173026</name>
</gene>
<organism evidence="1 2">
    <name type="scientific">Dreissena polymorpha</name>
    <name type="common">Zebra mussel</name>
    <name type="synonym">Mytilus polymorpha</name>
    <dbReference type="NCBI Taxonomy" id="45954"/>
    <lineage>
        <taxon>Eukaryota</taxon>
        <taxon>Metazoa</taxon>
        <taxon>Spiralia</taxon>
        <taxon>Lophotrochozoa</taxon>
        <taxon>Mollusca</taxon>
        <taxon>Bivalvia</taxon>
        <taxon>Autobranchia</taxon>
        <taxon>Heteroconchia</taxon>
        <taxon>Euheterodonta</taxon>
        <taxon>Imparidentia</taxon>
        <taxon>Neoheterodontei</taxon>
        <taxon>Myida</taxon>
        <taxon>Dreissenoidea</taxon>
        <taxon>Dreissenidae</taxon>
        <taxon>Dreissena</taxon>
    </lineage>
</organism>
<protein>
    <submittedName>
        <fullName evidence="1">Uncharacterized protein</fullName>
    </submittedName>
</protein>
<keyword evidence="2" id="KW-1185">Reference proteome</keyword>
<name>A0A9D4E234_DREPO</name>
<accession>A0A9D4E234</accession>
<reference evidence="1" key="1">
    <citation type="journal article" date="2019" name="bioRxiv">
        <title>The Genome of the Zebra Mussel, Dreissena polymorpha: A Resource for Invasive Species Research.</title>
        <authorList>
            <person name="McCartney M.A."/>
            <person name="Auch B."/>
            <person name="Kono T."/>
            <person name="Mallez S."/>
            <person name="Zhang Y."/>
            <person name="Obille A."/>
            <person name="Becker A."/>
            <person name="Abrahante J.E."/>
            <person name="Garbe J."/>
            <person name="Badalamenti J.P."/>
            <person name="Herman A."/>
            <person name="Mangelson H."/>
            <person name="Liachko I."/>
            <person name="Sullivan S."/>
            <person name="Sone E.D."/>
            <person name="Koren S."/>
            <person name="Silverstein K.A.T."/>
            <person name="Beckman K.B."/>
            <person name="Gohl D.M."/>
        </authorList>
    </citation>
    <scope>NUCLEOTIDE SEQUENCE</scope>
    <source>
        <strain evidence="1">Duluth1</strain>
        <tissue evidence="1">Whole animal</tissue>
    </source>
</reference>
<dbReference type="Proteomes" id="UP000828390">
    <property type="component" value="Unassembled WGS sequence"/>
</dbReference>
<evidence type="ECO:0000313" key="2">
    <source>
        <dbReference type="Proteomes" id="UP000828390"/>
    </source>
</evidence>
<dbReference type="EMBL" id="JAIWYP010000009">
    <property type="protein sequence ID" value="KAH3771698.1"/>
    <property type="molecule type" value="Genomic_DNA"/>
</dbReference>
<comment type="caution">
    <text evidence="1">The sequence shown here is derived from an EMBL/GenBank/DDBJ whole genome shotgun (WGS) entry which is preliminary data.</text>
</comment>
<proteinExistence type="predicted"/>
<feature type="non-terminal residue" evidence="1">
    <location>
        <position position="54"/>
    </location>
</feature>